<evidence type="ECO:0000256" key="1">
    <source>
        <dbReference type="ARBA" id="ARBA00000832"/>
    </source>
</evidence>
<feature type="domain" description="Glucosamine/galactosamine-6-phosphate isomerase" evidence="9">
    <location>
        <begin position="12"/>
        <end position="236"/>
    </location>
</feature>
<evidence type="ECO:0000256" key="8">
    <source>
        <dbReference type="RuleBase" id="RU365095"/>
    </source>
</evidence>
<comment type="function">
    <text evidence="2 8">Hydrolysis of 6-phosphogluconolactone to 6-phosphogluconate.</text>
</comment>
<gene>
    <name evidence="8 10" type="primary">pgl</name>
    <name evidence="10" type="ORF">SBA1_710004</name>
</gene>
<dbReference type="FunFam" id="3.40.50.1360:FF:000005">
    <property type="entry name" value="6-phosphogluconolactonase"/>
    <property type="match status" value="1"/>
</dbReference>
<dbReference type="CDD" id="cd01400">
    <property type="entry name" value="6PGL"/>
    <property type="match status" value="1"/>
</dbReference>
<dbReference type="InterPro" id="IPR039104">
    <property type="entry name" value="6PGL"/>
</dbReference>
<organism evidence="10 11">
    <name type="scientific">Candidatus Sulfotelmatobacter kueseliae</name>
    <dbReference type="NCBI Taxonomy" id="2042962"/>
    <lineage>
        <taxon>Bacteria</taxon>
        <taxon>Pseudomonadati</taxon>
        <taxon>Acidobacteriota</taxon>
        <taxon>Terriglobia</taxon>
        <taxon>Terriglobales</taxon>
        <taxon>Candidatus Korobacteraceae</taxon>
        <taxon>Candidatus Sulfotelmatobacter</taxon>
    </lineage>
</organism>
<dbReference type="EMBL" id="OMOD01000168">
    <property type="protein sequence ID" value="SPF47075.1"/>
    <property type="molecule type" value="Genomic_DNA"/>
</dbReference>
<dbReference type="UniPathway" id="UPA00115">
    <property type="reaction ID" value="UER00409"/>
</dbReference>
<dbReference type="NCBIfam" id="TIGR01198">
    <property type="entry name" value="pgl"/>
    <property type="match status" value="1"/>
</dbReference>
<evidence type="ECO:0000256" key="6">
    <source>
        <dbReference type="ARBA" id="ARBA00020337"/>
    </source>
</evidence>
<dbReference type="GO" id="GO:0005975">
    <property type="term" value="P:carbohydrate metabolic process"/>
    <property type="evidence" value="ECO:0007669"/>
    <property type="project" value="UniProtKB-UniRule"/>
</dbReference>
<evidence type="ECO:0000313" key="10">
    <source>
        <dbReference type="EMBL" id="SPF47075.1"/>
    </source>
</evidence>
<comment type="similarity">
    <text evidence="4 8">Belongs to the glucosamine/galactosamine-6-phosphate isomerase family. 6-phosphogluconolactonase subfamily.</text>
</comment>
<sequence>MTSSVEIRTLATPQDLSAAAAEEVVRAANEAVAERGRFAIALSGGSTPRNLHTLLATNARTSLPWDRAFFFWGDERHVPPTDPESNYRMADETLLSKIPVAPAHVFRIPAENPDAAAAAGAYEQTLRKFFALEPGQFPRFDLILLGMGPDGHTASLFPGTAALEEKSHLVVANWVEKFKTCRITLTLPVLNAARCVVFLVSGTDKAPALHAVLQSDEPGEQYPAKLVRPTDGKLIWLVDRAAASGLKPTQPH</sequence>
<evidence type="ECO:0000259" key="9">
    <source>
        <dbReference type="Pfam" id="PF01182"/>
    </source>
</evidence>
<dbReference type="PANTHER" id="PTHR11054">
    <property type="entry name" value="6-PHOSPHOGLUCONOLACTONASE"/>
    <property type="match status" value="1"/>
</dbReference>
<protein>
    <recommendedName>
        <fullName evidence="6 8">6-phosphogluconolactonase</fullName>
        <shortName evidence="8">6PGL</shortName>
        <ecNumber evidence="5 8">3.1.1.31</ecNumber>
    </recommendedName>
</protein>
<proteinExistence type="inferred from homology"/>
<dbReference type="Proteomes" id="UP000238701">
    <property type="component" value="Unassembled WGS sequence"/>
</dbReference>
<reference evidence="11" key="1">
    <citation type="submission" date="2018-02" db="EMBL/GenBank/DDBJ databases">
        <authorList>
            <person name="Hausmann B."/>
        </authorList>
    </citation>
    <scope>NUCLEOTIDE SEQUENCE [LARGE SCALE GENOMIC DNA]</scope>
    <source>
        <strain evidence="11">Peat soil MAG SbA1</strain>
    </source>
</reference>
<dbReference type="Pfam" id="PF01182">
    <property type="entry name" value="Glucosamine_iso"/>
    <property type="match status" value="1"/>
</dbReference>
<evidence type="ECO:0000256" key="3">
    <source>
        <dbReference type="ARBA" id="ARBA00004961"/>
    </source>
</evidence>
<name>A0A2U3L587_9BACT</name>
<dbReference type="GO" id="GO:0017057">
    <property type="term" value="F:6-phosphogluconolactonase activity"/>
    <property type="evidence" value="ECO:0007669"/>
    <property type="project" value="UniProtKB-UniRule"/>
</dbReference>
<evidence type="ECO:0000256" key="5">
    <source>
        <dbReference type="ARBA" id="ARBA00013198"/>
    </source>
</evidence>
<evidence type="ECO:0000256" key="2">
    <source>
        <dbReference type="ARBA" id="ARBA00002681"/>
    </source>
</evidence>
<keyword evidence="7 8" id="KW-0378">Hydrolase</keyword>
<evidence type="ECO:0000313" key="11">
    <source>
        <dbReference type="Proteomes" id="UP000238701"/>
    </source>
</evidence>
<accession>A0A2U3L587</accession>
<evidence type="ECO:0000256" key="4">
    <source>
        <dbReference type="ARBA" id="ARBA00010662"/>
    </source>
</evidence>
<dbReference type="GO" id="GO:0006098">
    <property type="term" value="P:pentose-phosphate shunt"/>
    <property type="evidence" value="ECO:0007669"/>
    <property type="project" value="UniProtKB-UniPathway"/>
</dbReference>
<dbReference type="InterPro" id="IPR037171">
    <property type="entry name" value="NagB/RpiA_transferase-like"/>
</dbReference>
<dbReference type="InterPro" id="IPR006148">
    <property type="entry name" value="Glc/Gal-6P_isomerase"/>
</dbReference>
<dbReference type="SUPFAM" id="SSF100950">
    <property type="entry name" value="NagB/RpiA/CoA transferase-like"/>
    <property type="match status" value="1"/>
</dbReference>
<comment type="catalytic activity">
    <reaction evidence="1 8">
        <text>6-phospho-D-glucono-1,5-lactone + H2O = 6-phospho-D-gluconate + H(+)</text>
        <dbReference type="Rhea" id="RHEA:12556"/>
        <dbReference type="ChEBI" id="CHEBI:15377"/>
        <dbReference type="ChEBI" id="CHEBI:15378"/>
        <dbReference type="ChEBI" id="CHEBI:57955"/>
        <dbReference type="ChEBI" id="CHEBI:58759"/>
        <dbReference type="EC" id="3.1.1.31"/>
    </reaction>
</comment>
<dbReference type="InterPro" id="IPR005900">
    <property type="entry name" value="6-phosphogluconolactonase_DevB"/>
</dbReference>
<dbReference type="PANTHER" id="PTHR11054:SF0">
    <property type="entry name" value="6-PHOSPHOGLUCONOLACTONASE"/>
    <property type="match status" value="1"/>
</dbReference>
<evidence type="ECO:0000256" key="7">
    <source>
        <dbReference type="ARBA" id="ARBA00022801"/>
    </source>
</evidence>
<dbReference type="AlphaFoldDB" id="A0A2U3L587"/>
<dbReference type="EC" id="3.1.1.31" evidence="5 8"/>
<dbReference type="Gene3D" id="3.40.50.1360">
    <property type="match status" value="1"/>
</dbReference>
<dbReference type="OrthoDB" id="9810967at2"/>
<comment type="pathway">
    <text evidence="3 8">Carbohydrate degradation; pentose phosphate pathway; D-ribulose 5-phosphate from D-glucose 6-phosphate (oxidative stage): step 2/3.</text>
</comment>